<comment type="similarity">
    <text evidence="2">Belongs to the EFG1 family.</text>
</comment>
<dbReference type="PANTHER" id="PTHR33911:SF1">
    <property type="entry name" value="RRNA-PROCESSING PROTEIN EFG1"/>
    <property type="match status" value="1"/>
</dbReference>
<evidence type="ECO:0000256" key="8">
    <source>
        <dbReference type="SAM" id="Coils"/>
    </source>
</evidence>
<evidence type="ECO:0000256" key="4">
    <source>
        <dbReference type="ARBA" id="ARBA00019827"/>
    </source>
</evidence>
<keyword evidence="5" id="KW-0698">rRNA processing</keyword>
<feature type="region of interest" description="Disordered" evidence="9">
    <location>
        <begin position="206"/>
        <end position="246"/>
    </location>
</feature>
<proteinExistence type="inferred from homology"/>
<dbReference type="GO" id="GO:0000462">
    <property type="term" value="P:maturation of SSU-rRNA from tricistronic rRNA transcript (SSU-rRNA, 5.8S rRNA, LSU-rRNA)"/>
    <property type="evidence" value="ECO:0007669"/>
    <property type="project" value="TreeGrafter"/>
</dbReference>
<evidence type="ECO:0000256" key="3">
    <source>
        <dbReference type="ARBA" id="ARBA00018689"/>
    </source>
</evidence>
<keyword evidence="11" id="KW-1185">Reference proteome</keyword>
<reference evidence="10" key="1">
    <citation type="journal article" date="2022" name="DNA Res.">
        <title>Genome analysis of five recently described species of the CUG-Ser clade uncovers Candida theae as a new hybrid lineage with pathogenic potential in the Candida parapsilosis species complex.</title>
        <authorList>
            <person name="Mixao V."/>
            <person name="Del Olmo V."/>
            <person name="Hegedusova E."/>
            <person name="Saus E."/>
            <person name="Pryszcz L."/>
            <person name="Cillingova A."/>
            <person name="Nosek J."/>
            <person name="Gabaldon T."/>
        </authorList>
    </citation>
    <scope>NUCLEOTIDE SEQUENCE</scope>
    <source>
        <strain evidence="10">CBS 10844</strain>
    </source>
</reference>
<feature type="region of interest" description="Disordered" evidence="9">
    <location>
        <begin position="1"/>
        <end position="31"/>
    </location>
</feature>
<protein>
    <recommendedName>
        <fullName evidence="3">rRNA-processing protein EFG1</fullName>
    </recommendedName>
    <alternativeName>
        <fullName evidence="4">rRNA-processing protein efg1</fullName>
    </alternativeName>
</protein>
<feature type="coiled-coil region" evidence="8">
    <location>
        <begin position="33"/>
        <end position="116"/>
    </location>
</feature>
<feature type="compositionally biased region" description="Acidic residues" evidence="9">
    <location>
        <begin position="234"/>
        <end position="246"/>
    </location>
</feature>
<comment type="caution">
    <text evidence="10">The sequence shown here is derived from an EMBL/GenBank/DDBJ whole genome shotgun (WGS) entry which is preliminary data.</text>
</comment>
<evidence type="ECO:0000256" key="5">
    <source>
        <dbReference type="ARBA" id="ARBA00022552"/>
    </source>
</evidence>
<evidence type="ECO:0000313" key="11">
    <source>
        <dbReference type="Proteomes" id="UP001202479"/>
    </source>
</evidence>
<dbReference type="Proteomes" id="UP001202479">
    <property type="component" value="Unassembled WGS sequence"/>
</dbReference>
<evidence type="ECO:0000256" key="2">
    <source>
        <dbReference type="ARBA" id="ARBA00006916"/>
    </source>
</evidence>
<dbReference type="Pfam" id="PF10153">
    <property type="entry name" value="Efg1"/>
    <property type="match status" value="1"/>
</dbReference>
<organism evidence="10 11">
    <name type="scientific">Candida oxycetoniae</name>
    <dbReference type="NCBI Taxonomy" id="497107"/>
    <lineage>
        <taxon>Eukaryota</taxon>
        <taxon>Fungi</taxon>
        <taxon>Dikarya</taxon>
        <taxon>Ascomycota</taxon>
        <taxon>Saccharomycotina</taxon>
        <taxon>Pichiomycetes</taxon>
        <taxon>Debaryomycetaceae</taxon>
        <taxon>Candida/Lodderomyces clade</taxon>
        <taxon>Candida</taxon>
    </lineage>
</organism>
<dbReference type="InterPro" id="IPR019310">
    <property type="entry name" value="Efg1"/>
</dbReference>
<dbReference type="GO" id="GO:0030688">
    <property type="term" value="C:preribosome, small subunit precursor"/>
    <property type="evidence" value="ECO:0007669"/>
    <property type="project" value="TreeGrafter"/>
</dbReference>
<keyword evidence="7" id="KW-0539">Nucleus</keyword>
<comment type="subcellular location">
    <subcellularLocation>
        <location evidence="1">Nucleus</location>
        <location evidence="1">Nucleolus</location>
    </subcellularLocation>
</comment>
<dbReference type="GeneID" id="73380646"/>
<accession>A0AAI9SWN9</accession>
<dbReference type="PANTHER" id="PTHR33911">
    <property type="entry name" value="RRNA-PROCESSING PROTEIN EFG1"/>
    <property type="match status" value="1"/>
</dbReference>
<dbReference type="AlphaFoldDB" id="A0AAI9SWN9"/>
<dbReference type="EMBL" id="JAHUZD010000107">
    <property type="protein sequence ID" value="KAI3404129.1"/>
    <property type="molecule type" value="Genomic_DNA"/>
</dbReference>
<evidence type="ECO:0000256" key="1">
    <source>
        <dbReference type="ARBA" id="ARBA00004604"/>
    </source>
</evidence>
<keyword evidence="6 8" id="KW-0175">Coiled coil</keyword>
<feature type="compositionally biased region" description="Basic and acidic residues" evidence="9">
    <location>
        <begin position="206"/>
        <end position="230"/>
    </location>
</feature>
<evidence type="ECO:0000313" key="10">
    <source>
        <dbReference type="EMBL" id="KAI3404129.1"/>
    </source>
</evidence>
<name>A0AAI9SWN9_9ASCO</name>
<dbReference type="RefSeq" id="XP_049179874.1">
    <property type="nucleotide sequence ID" value="XM_049324320.1"/>
</dbReference>
<evidence type="ECO:0000256" key="6">
    <source>
        <dbReference type="ARBA" id="ARBA00023054"/>
    </source>
</evidence>
<evidence type="ECO:0000256" key="9">
    <source>
        <dbReference type="SAM" id="MobiDB-lite"/>
    </source>
</evidence>
<sequence>MPKYAKGAGRAGGRARGSNGPIEVSKALSTGSSAKLKKKIRDIERALRKHDKLPADKKIEYERALKALNVELQNAQLHQKEKANASKYHMVRFFEKKKAIRKLKQLRKTYEEVEKTQVRKDIKKARKQLKHGEVDLMYVVLFPKSEKYISLYPSSNEEDMTDPKVKAGVRKTEAQRIEFRKEIENLMALGKIPFTVDDIIQGKHVKFEAENTHPSKEIDAPVPKDDKKEGGGGGEEEEENGDDFFE</sequence>
<evidence type="ECO:0000256" key="7">
    <source>
        <dbReference type="ARBA" id="ARBA00023242"/>
    </source>
</evidence>
<dbReference type="GO" id="GO:0005730">
    <property type="term" value="C:nucleolus"/>
    <property type="evidence" value="ECO:0007669"/>
    <property type="project" value="UniProtKB-SubCell"/>
</dbReference>
<gene>
    <name evidence="10" type="ORF">KGF56_003029</name>
</gene>
<dbReference type="InterPro" id="IPR050786">
    <property type="entry name" value="EFG1_rRNA-proc"/>
</dbReference>